<organism evidence="2 3">
    <name type="scientific">Lasiosphaeria ovina</name>
    <dbReference type="NCBI Taxonomy" id="92902"/>
    <lineage>
        <taxon>Eukaryota</taxon>
        <taxon>Fungi</taxon>
        <taxon>Dikarya</taxon>
        <taxon>Ascomycota</taxon>
        <taxon>Pezizomycotina</taxon>
        <taxon>Sordariomycetes</taxon>
        <taxon>Sordariomycetidae</taxon>
        <taxon>Sordariales</taxon>
        <taxon>Lasiosphaeriaceae</taxon>
        <taxon>Lasiosphaeria</taxon>
    </lineage>
</organism>
<name>A0AAE0N2D1_9PEZI</name>
<feature type="region of interest" description="Disordered" evidence="1">
    <location>
        <begin position="183"/>
        <end position="229"/>
    </location>
</feature>
<feature type="compositionally biased region" description="Polar residues" evidence="1">
    <location>
        <begin position="1"/>
        <end position="14"/>
    </location>
</feature>
<dbReference type="Proteomes" id="UP001287356">
    <property type="component" value="Unassembled WGS sequence"/>
</dbReference>
<feature type="compositionally biased region" description="Polar residues" evidence="1">
    <location>
        <begin position="220"/>
        <end position="229"/>
    </location>
</feature>
<reference evidence="2" key="2">
    <citation type="submission" date="2023-06" db="EMBL/GenBank/DDBJ databases">
        <authorList>
            <consortium name="Lawrence Berkeley National Laboratory"/>
            <person name="Haridas S."/>
            <person name="Hensen N."/>
            <person name="Bonometti L."/>
            <person name="Westerberg I."/>
            <person name="Brannstrom I.O."/>
            <person name="Guillou S."/>
            <person name="Cros-Aarteil S."/>
            <person name="Calhoun S."/>
            <person name="Kuo A."/>
            <person name="Mondo S."/>
            <person name="Pangilinan J."/>
            <person name="Riley R."/>
            <person name="Labutti K."/>
            <person name="Andreopoulos B."/>
            <person name="Lipzen A."/>
            <person name="Chen C."/>
            <person name="Yanf M."/>
            <person name="Daum C."/>
            <person name="Ng V."/>
            <person name="Clum A."/>
            <person name="Steindorff A."/>
            <person name="Ohm R."/>
            <person name="Martin F."/>
            <person name="Silar P."/>
            <person name="Natvig D."/>
            <person name="Lalanne C."/>
            <person name="Gautier V."/>
            <person name="Ament-Velasquez S.L."/>
            <person name="Kruys A."/>
            <person name="Hutchinson M.I."/>
            <person name="Powell A.J."/>
            <person name="Barry K."/>
            <person name="Miller A.N."/>
            <person name="Grigoriev I.V."/>
            <person name="Debuchy R."/>
            <person name="Gladieux P."/>
            <person name="Thoren M.H."/>
            <person name="Johannesson H."/>
        </authorList>
    </citation>
    <scope>NUCLEOTIDE SEQUENCE</scope>
    <source>
        <strain evidence="2">CBS 958.72</strain>
    </source>
</reference>
<dbReference type="EMBL" id="JAULSN010000007">
    <property type="protein sequence ID" value="KAK3366884.1"/>
    <property type="molecule type" value="Genomic_DNA"/>
</dbReference>
<proteinExistence type="predicted"/>
<keyword evidence="3" id="KW-1185">Reference proteome</keyword>
<comment type="caution">
    <text evidence="2">The sequence shown here is derived from an EMBL/GenBank/DDBJ whole genome shotgun (WGS) entry which is preliminary data.</text>
</comment>
<gene>
    <name evidence="2" type="ORF">B0T24DRAFT_370907</name>
</gene>
<reference evidence="2" key="1">
    <citation type="journal article" date="2023" name="Mol. Phylogenet. Evol.">
        <title>Genome-scale phylogeny and comparative genomics of the fungal order Sordariales.</title>
        <authorList>
            <person name="Hensen N."/>
            <person name="Bonometti L."/>
            <person name="Westerberg I."/>
            <person name="Brannstrom I.O."/>
            <person name="Guillou S."/>
            <person name="Cros-Aarteil S."/>
            <person name="Calhoun S."/>
            <person name="Haridas S."/>
            <person name="Kuo A."/>
            <person name="Mondo S."/>
            <person name="Pangilinan J."/>
            <person name="Riley R."/>
            <person name="LaButti K."/>
            <person name="Andreopoulos B."/>
            <person name="Lipzen A."/>
            <person name="Chen C."/>
            <person name="Yan M."/>
            <person name="Daum C."/>
            <person name="Ng V."/>
            <person name="Clum A."/>
            <person name="Steindorff A."/>
            <person name="Ohm R.A."/>
            <person name="Martin F."/>
            <person name="Silar P."/>
            <person name="Natvig D.O."/>
            <person name="Lalanne C."/>
            <person name="Gautier V."/>
            <person name="Ament-Velasquez S.L."/>
            <person name="Kruys A."/>
            <person name="Hutchinson M.I."/>
            <person name="Powell A.J."/>
            <person name="Barry K."/>
            <person name="Miller A.N."/>
            <person name="Grigoriev I.V."/>
            <person name="Debuchy R."/>
            <person name="Gladieux P."/>
            <person name="Hiltunen Thoren M."/>
            <person name="Johannesson H."/>
        </authorList>
    </citation>
    <scope>NUCLEOTIDE SEQUENCE</scope>
    <source>
        <strain evidence="2">CBS 958.72</strain>
    </source>
</reference>
<sequence>MPQNAHTRVGTTADSHGLIPHSPPAAPAPPQLWSIPPGFVDCRRAMSVLVESLNTTSCRRPTILGALPYWVATLATEFEQIILQLHGAAYADGAASASAGVTSRLTSTNASAPQMHLPIISCSFQGSRRSWARVGREKDAAYSQGERRSRAGIMSTLPSPPLFPGYPSTGPGRDCLTRDDLSTMFRPRSSPKRDGHEEGETCSLEKFGPSNLLGVPPDLEQSSSEYPAW</sequence>
<evidence type="ECO:0000256" key="1">
    <source>
        <dbReference type="SAM" id="MobiDB-lite"/>
    </source>
</evidence>
<evidence type="ECO:0000313" key="2">
    <source>
        <dbReference type="EMBL" id="KAK3366884.1"/>
    </source>
</evidence>
<evidence type="ECO:0000313" key="3">
    <source>
        <dbReference type="Proteomes" id="UP001287356"/>
    </source>
</evidence>
<accession>A0AAE0N2D1</accession>
<protein>
    <submittedName>
        <fullName evidence="2">Uncharacterized protein</fullName>
    </submittedName>
</protein>
<feature type="region of interest" description="Disordered" evidence="1">
    <location>
        <begin position="1"/>
        <end position="27"/>
    </location>
</feature>
<dbReference type="AlphaFoldDB" id="A0AAE0N2D1"/>